<dbReference type="EMBL" id="MAVT02001256">
    <property type="protein sequence ID" value="POS71470.1"/>
    <property type="molecule type" value="Genomic_DNA"/>
</dbReference>
<evidence type="ECO:0000313" key="3">
    <source>
        <dbReference type="EMBL" id="POS71470.1"/>
    </source>
</evidence>
<feature type="region of interest" description="Disordered" evidence="1">
    <location>
        <begin position="191"/>
        <end position="284"/>
    </location>
</feature>
<dbReference type="InParanoid" id="A0A2P5HMK1"/>
<protein>
    <recommendedName>
        <fullName evidence="2">RGS domain-containing protein</fullName>
    </recommendedName>
</protein>
<feature type="compositionally biased region" description="Basic and acidic residues" evidence="1">
    <location>
        <begin position="535"/>
        <end position="544"/>
    </location>
</feature>
<dbReference type="InterPro" id="IPR044926">
    <property type="entry name" value="RGS_subdomain_2"/>
</dbReference>
<feature type="compositionally biased region" description="Basic and acidic residues" evidence="1">
    <location>
        <begin position="396"/>
        <end position="406"/>
    </location>
</feature>
<feature type="compositionally biased region" description="Low complexity" evidence="1">
    <location>
        <begin position="8"/>
        <end position="22"/>
    </location>
</feature>
<feature type="compositionally biased region" description="Basic residues" evidence="1">
    <location>
        <begin position="407"/>
        <end position="420"/>
    </location>
</feature>
<feature type="region of interest" description="Disordered" evidence="1">
    <location>
        <begin position="312"/>
        <end position="343"/>
    </location>
</feature>
<dbReference type="Proteomes" id="UP000094444">
    <property type="component" value="Unassembled WGS sequence"/>
</dbReference>
<feature type="compositionally biased region" description="Basic residues" evidence="1">
    <location>
        <begin position="202"/>
        <end position="211"/>
    </location>
</feature>
<feature type="region of interest" description="Disordered" evidence="1">
    <location>
        <begin position="561"/>
        <end position="610"/>
    </location>
</feature>
<dbReference type="Pfam" id="PF00615">
    <property type="entry name" value="RGS"/>
    <property type="match status" value="1"/>
</dbReference>
<feature type="region of interest" description="Disordered" evidence="1">
    <location>
        <begin position="525"/>
        <end position="547"/>
    </location>
</feature>
<dbReference type="SUPFAM" id="SSF48097">
    <property type="entry name" value="Regulator of G-protein signaling, RGS"/>
    <property type="match status" value="1"/>
</dbReference>
<dbReference type="PROSITE" id="PS50132">
    <property type="entry name" value="RGS"/>
    <property type="match status" value="1"/>
</dbReference>
<accession>A0A2P5HMK1</accession>
<dbReference type="SMART" id="SM00315">
    <property type="entry name" value="RGS"/>
    <property type="match status" value="1"/>
</dbReference>
<feature type="compositionally biased region" description="Basic and acidic residues" evidence="1">
    <location>
        <begin position="191"/>
        <end position="201"/>
    </location>
</feature>
<proteinExistence type="predicted"/>
<feature type="domain" description="RGS" evidence="2">
    <location>
        <begin position="75"/>
        <end position="182"/>
    </location>
</feature>
<dbReference type="InterPro" id="IPR036305">
    <property type="entry name" value="RGS_sf"/>
</dbReference>
<feature type="region of interest" description="Disordered" evidence="1">
    <location>
        <begin position="1"/>
        <end position="52"/>
    </location>
</feature>
<gene>
    <name evidence="3" type="ORF">DHEL01_v210137</name>
</gene>
<evidence type="ECO:0000313" key="4">
    <source>
        <dbReference type="Proteomes" id="UP000094444"/>
    </source>
</evidence>
<dbReference type="OrthoDB" id="10266999at2759"/>
<dbReference type="AlphaFoldDB" id="A0A2P5HMK1"/>
<dbReference type="InterPro" id="IPR016137">
    <property type="entry name" value="RGS"/>
</dbReference>
<name>A0A2P5HMK1_DIAHE</name>
<keyword evidence="4" id="KW-1185">Reference proteome</keyword>
<dbReference type="PANTHER" id="PTHR10845:SF267">
    <property type="entry name" value="REGULATOR OF G PROTEIN SIGNALING DOMAIN PROTEIN (AFU_ORTHOLOGUE AFUA_6G06860)"/>
    <property type="match status" value="1"/>
</dbReference>
<evidence type="ECO:0000259" key="2">
    <source>
        <dbReference type="PROSITE" id="PS50132"/>
    </source>
</evidence>
<reference evidence="3" key="1">
    <citation type="submission" date="2017-09" db="EMBL/GenBank/DDBJ databases">
        <title>Polyketide synthases of a Diaporthe helianthi virulent isolate.</title>
        <authorList>
            <person name="Baroncelli R."/>
        </authorList>
    </citation>
    <scope>NUCLEOTIDE SEQUENCE [LARGE SCALE GENOMIC DNA]</scope>
    <source>
        <strain evidence="3">7/96</strain>
    </source>
</reference>
<dbReference type="PANTHER" id="PTHR10845">
    <property type="entry name" value="REGULATOR OF G PROTEIN SIGNALING"/>
    <property type="match status" value="1"/>
</dbReference>
<comment type="caution">
    <text evidence="3">The sequence shown here is derived from an EMBL/GenBank/DDBJ whole genome shotgun (WGS) entry which is preliminary data.</text>
</comment>
<sequence>MRHSRIRSYAPAYLSPSPSPRDLSPEPAPDDDRGGGPIMSTSRPVSLAPSTGIRPPTLEEILADSAPYPYTLGAFMAYLSQNHCLETLEFTMEADRYKLAHSQSQHTFLDSGEHVCELWQKLIQVYIQPYGSREVNLPSHVRDRLLSLSCGPTPPEPAELDEAVRIVYELMSDSVLVPFLESLSNPAGDIHLDEKATESRSRHGRSRTRTRSSKDTLSPSDDSSRSPKTSFLPHLSISRKSDLSNRHVSLSSEPTEDLTDDSGTSSPSACDPMTPPTTPPTTDWAFSGTSPGTLHKAISAHSNGWKKVGAKLGLGRKGRSGHRGTSSTSAARPSIAADQIATPPDEVTLQEWEEPHPGRRLSCPADTAADWGTYVGEEDSGGMAAKGRRPRCMGFDPDRRSSDAGKHGYRQRHGHGHGRGHNPPTQLFITCPGDDAKPKIHTAPLLRPRQSLFESNVAQNDPVMGPVTHELDGSSTDLTDTESDTTIVSPQAEGCFRFRHSLSQGLQYTDFSRYLGDCMDTYEPDQGSFSPGLDTDSHPSRVSEEDPYGWDAVLNSKFTNPFGDTASVTQQRRGSRSKRSLLQRVLSTGGLPTRDPELLGPYSMAGDESP</sequence>
<dbReference type="CDD" id="cd07440">
    <property type="entry name" value="RGS"/>
    <property type="match status" value="1"/>
</dbReference>
<evidence type="ECO:0000256" key="1">
    <source>
        <dbReference type="SAM" id="MobiDB-lite"/>
    </source>
</evidence>
<dbReference type="Gene3D" id="1.10.167.10">
    <property type="entry name" value="Regulator of G-protein Signalling 4, domain 2"/>
    <property type="match status" value="1"/>
</dbReference>
<feature type="region of interest" description="Disordered" evidence="1">
    <location>
        <begin position="374"/>
        <end position="424"/>
    </location>
</feature>
<organism evidence="3 4">
    <name type="scientific">Diaporthe helianthi</name>
    <dbReference type="NCBI Taxonomy" id="158607"/>
    <lineage>
        <taxon>Eukaryota</taxon>
        <taxon>Fungi</taxon>
        <taxon>Dikarya</taxon>
        <taxon>Ascomycota</taxon>
        <taxon>Pezizomycotina</taxon>
        <taxon>Sordariomycetes</taxon>
        <taxon>Sordariomycetidae</taxon>
        <taxon>Diaporthales</taxon>
        <taxon>Diaporthaceae</taxon>
        <taxon>Diaporthe</taxon>
    </lineage>
</organism>